<dbReference type="PANTHER" id="PTHR10291:SF25">
    <property type="entry name" value="ALKYL TRANSFERASE-RELATED"/>
    <property type="match status" value="1"/>
</dbReference>
<dbReference type="UniPathway" id="UPA00378"/>
<dbReference type="Gene3D" id="3.40.1180.10">
    <property type="entry name" value="Decaprenyl diphosphate synthase-like"/>
    <property type="match status" value="2"/>
</dbReference>
<dbReference type="eggNOG" id="KOG1602">
    <property type="taxonomic scope" value="Eukaryota"/>
</dbReference>
<evidence type="ECO:0008006" key="9">
    <source>
        <dbReference type="Google" id="ProtNLM"/>
    </source>
</evidence>
<dbReference type="PANTHER" id="PTHR10291">
    <property type="entry name" value="DEHYDRODOLICHYL DIPHOSPHATE SYNTHASE FAMILY MEMBER"/>
    <property type="match status" value="1"/>
</dbReference>
<dbReference type="SUPFAM" id="SSF64005">
    <property type="entry name" value="Undecaprenyl diphosphate synthase"/>
    <property type="match status" value="2"/>
</dbReference>
<keyword evidence="8" id="KW-1185">Reference proteome</keyword>
<comment type="cofactor">
    <cofactor evidence="1">
        <name>Mg(2+)</name>
        <dbReference type="ChEBI" id="CHEBI:18420"/>
    </cofactor>
</comment>
<evidence type="ECO:0000256" key="6">
    <source>
        <dbReference type="SAM" id="Phobius"/>
    </source>
</evidence>
<dbReference type="NCBIfam" id="TIGR00055">
    <property type="entry name" value="uppS"/>
    <property type="match status" value="2"/>
</dbReference>
<dbReference type="OMA" id="FILAINY"/>
<keyword evidence="6" id="KW-0812">Transmembrane</keyword>
<keyword evidence="6" id="KW-1133">Transmembrane helix</keyword>
<evidence type="ECO:0000256" key="4">
    <source>
        <dbReference type="ARBA" id="ARBA00005432"/>
    </source>
</evidence>
<dbReference type="EnsemblPlants" id="Bo2g028370.1">
    <property type="protein sequence ID" value="Bo2g028370.1"/>
    <property type="gene ID" value="Bo2g028370"/>
</dbReference>
<evidence type="ECO:0000313" key="7">
    <source>
        <dbReference type="EnsemblPlants" id="Bo2g028370.1"/>
    </source>
</evidence>
<evidence type="ECO:0000256" key="5">
    <source>
        <dbReference type="ARBA" id="ARBA00022679"/>
    </source>
</evidence>
<dbReference type="Proteomes" id="UP000032141">
    <property type="component" value="Chromosome C2"/>
</dbReference>
<name>A0A0D3AL63_BRAOL</name>
<evidence type="ECO:0000256" key="3">
    <source>
        <dbReference type="ARBA" id="ARBA00004922"/>
    </source>
</evidence>
<reference evidence="7" key="2">
    <citation type="submission" date="2015-03" db="UniProtKB">
        <authorList>
            <consortium name="EnsemblPlants"/>
        </authorList>
    </citation>
    <scope>IDENTIFICATION</scope>
</reference>
<dbReference type="STRING" id="109376.A0A0D3AL63"/>
<dbReference type="Gramene" id="Bo2g028370.1">
    <property type="protein sequence ID" value="Bo2g028370.1"/>
    <property type="gene ID" value="Bo2g028370"/>
</dbReference>
<evidence type="ECO:0000256" key="1">
    <source>
        <dbReference type="ARBA" id="ARBA00001946"/>
    </source>
</evidence>
<reference evidence="7 8" key="1">
    <citation type="journal article" date="2014" name="Genome Biol.">
        <title>Transcriptome and methylome profiling reveals relics of genome dominance in the mesopolyploid Brassica oleracea.</title>
        <authorList>
            <person name="Parkin I.A."/>
            <person name="Koh C."/>
            <person name="Tang H."/>
            <person name="Robinson S.J."/>
            <person name="Kagale S."/>
            <person name="Clarke W.E."/>
            <person name="Town C.D."/>
            <person name="Nixon J."/>
            <person name="Krishnakumar V."/>
            <person name="Bidwell S.L."/>
            <person name="Denoeud F."/>
            <person name="Belcram H."/>
            <person name="Links M.G."/>
            <person name="Just J."/>
            <person name="Clarke C."/>
            <person name="Bender T."/>
            <person name="Huebert T."/>
            <person name="Mason A.S."/>
            <person name="Pires J.C."/>
            <person name="Barker G."/>
            <person name="Moore J."/>
            <person name="Walley P.G."/>
            <person name="Manoli S."/>
            <person name="Batley J."/>
            <person name="Edwards D."/>
            <person name="Nelson M.N."/>
            <person name="Wang X."/>
            <person name="Paterson A.H."/>
            <person name="King G."/>
            <person name="Bancroft I."/>
            <person name="Chalhoub B."/>
            <person name="Sharpe A.G."/>
        </authorList>
    </citation>
    <scope>NUCLEOTIDE SEQUENCE</scope>
    <source>
        <strain evidence="7 8">cv. TO1000</strain>
    </source>
</reference>
<organism evidence="7 8">
    <name type="scientific">Brassica oleracea var. oleracea</name>
    <dbReference type="NCBI Taxonomy" id="109376"/>
    <lineage>
        <taxon>Eukaryota</taxon>
        <taxon>Viridiplantae</taxon>
        <taxon>Streptophyta</taxon>
        <taxon>Embryophyta</taxon>
        <taxon>Tracheophyta</taxon>
        <taxon>Spermatophyta</taxon>
        <taxon>Magnoliopsida</taxon>
        <taxon>eudicotyledons</taxon>
        <taxon>Gunneridae</taxon>
        <taxon>Pentapetalae</taxon>
        <taxon>rosids</taxon>
        <taxon>malvids</taxon>
        <taxon>Brassicales</taxon>
        <taxon>Brassicaceae</taxon>
        <taxon>Brassiceae</taxon>
        <taxon>Brassica</taxon>
    </lineage>
</organism>
<dbReference type="CDD" id="cd00475">
    <property type="entry name" value="Cis_IPPS"/>
    <property type="match status" value="2"/>
</dbReference>
<keyword evidence="5" id="KW-0808">Transferase</keyword>
<dbReference type="HAMAP" id="MF_01139">
    <property type="entry name" value="ISPT"/>
    <property type="match status" value="2"/>
</dbReference>
<dbReference type="GO" id="GO:0045547">
    <property type="term" value="F:ditrans,polycis-polyprenyl diphosphate synthase [(2E,6E)-farnesyl diphosphate specific] activity"/>
    <property type="evidence" value="ECO:0007669"/>
    <property type="project" value="TreeGrafter"/>
</dbReference>
<dbReference type="GO" id="GO:0009570">
    <property type="term" value="C:chloroplast stroma"/>
    <property type="evidence" value="ECO:0007669"/>
    <property type="project" value="TreeGrafter"/>
</dbReference>
<protein>
    <recommendedName>
        <fullName evidence="9">Alkyl transferase</fullName>
    </recommendedName>
</protein>
<comment type="function">
    <text evidence="2">Catalyzes cis-prenyl chain elongation to produce the polyprenyl backbone of dolichol, a glycosyl carrier-lipid required for the biosynthesis of several classes of glycoprotein.</text>
</comment>
<dbReference type="InterPro" id="IPR036424">
    <property type="entry name" value="UPP_synth-like_sf"/>
</dbReference>
<dbReference type="GO" id="GO:0009668">
    <property type="term" value="P:plastid membrane organization"/>
    <property type="evidence" value="ECO:0007669"/>
    <property type="project" value="TreeGrafter"/>
</dbReference>
<dbReference type="PROSITE" id="PS01066">
    <property type="entry name" value="UPP_SYNTHASE"/>
    <property type="match status" value="2"/>
</dbReference>
<dbReference type="FunFam" id="3.40.1180.10:FF:000001">
    <property type="entry name" value="(2E,6E)-farnesyl-diphosphate-specific ditrans,polycis-undecaprenyl-diphosphate synthase"/>
    <property type="match status" value="2"/>
</dbReference>
<evidence type="ECO:0000313" key="8">
    <source>
        <dbReference type="Proteomes" id="UP000032141"/>
    </source>
</evidence>
<dbReference type="GO" id="GO:0009409">
    <property type="term" value="P:response to cold"/>
    <property type="evidence" value="ECO:0007669"/>
    <property type="project" value="TreeGrafter"/>
</dbReference>
<dbReference type="HOGENOM" id="CLU_500944_0_0_1"/>
<keyword evidence="6" id="KW-0472">Membrane</keyword>
<dbReference type="AlphaFoldDB" id="A0A0D3AL63"/>
<dbReference type="InterPro" id="IPR018520">
    <property type="entry name" value="UPP_synth-like_CS"/>
</dbReference>
<accession>A0A0D3AL63</accession>
<dbReference type="Pfam" id="PF01255">
    <property type="entry name" value="Prenyltransf"/>
    <property type="match status" value="2"/>
</dbReference>
<feature type="transmembrane region" description="Helical" evidence="6">
    <location>
        <begin position="6"/>
        <end position="26"/>
    </location>
</feature>
<dbReference type="InterPro" id="IPR001441">
    <property type="entry name" value="UPP_synth-like"/>
</dbReference>
<dbReference type="GO" id="GO:0016094">
    <property type="term" value="P:polyprenol biosynthetic process"/>
    <property type="evidence" value="ECO:0007669"/>
    <property type="project" value="TreeGrafter"/>
</dbReference>
<comment type="similarity">
    <text evidence="4">Belongs to the UPP synthase family.</text>
</comment>
<proteinExistence type="inferred from homology"/>
<comment type="pathway">
    <text evidence="3">Protein modification; protein glycosylation.</text>
</comment>
<sequence>MEQMVYIVSVVFTCLALLIIPVIIVTRRLSVRLSFKNILRFIKLVASQLDDEEENNEKSGTIGEEDKRRRLPKHVAIILDGNRRWAEKRGLGTSEGHQAGARRLIENAKDCFAMGINTVSLFAFSTENWARPEDEVNGLMALFEKHLRSEMAFFRSDKIKISVIGNRTKISQSLLGLITEAEEATKNYEEKHLIIAIDYSGRFDILQACKSLAEKAKNGLIQVEDIDEDVMEKELMTNCSEFPNPDLLIRTSGEQRISNFFLWQSAYTELYFPNVLWPDFGESEYLEALTCDEGTYVAGEEGTPKGLLRELMPRHVAVIMDGNRRWAERAGLLTSQGHEAGAKRLIEFSELCFKLGIETVSAFAFSTENWGRHKIEVKCLMSLFQRYLKSKIQFFQSEEIRVSVIGNLEKIPESLLGTIKETEQATKRYKKKHLILAIDYSGRSDILHACKSIVKKSQQGLIRGEDVDETLFERELLTKCTEFPSPDLLIRTSGEQRISNFLLWQLAYTELFFSPVLWPDFDKDRVIEALVSYQRRERRFGCRI</sequence>
<evidence type="ECO:0000256" key="2">
    <source>
        <dbReference type="ARBA" id="ARBA00002674"/>
    </source>
</evidence>